<dbReference type="NCBIfam" id="NF007797">
    <property type="entry name" value="PRK10502.1"/>
    <property type="match status" value="1"/>
</dbReference>
<dbReference type="RefSeq" id="WP_013407985.1">
    <property type="nucleotide sequence ID" value="NC_014655.1"/>
</dbReference>
<reference key="1">
    <citation type="submission" date="2010-11" db="EMBL/GenBank/DDBJ databases">
        <title>The complete genome of Leadbetterella byssophila DSM 17132.</title>
        <authorList>
            <consortium name="US DOE Joint Genome Institute (JGI-PGF)"/>
            <person name="Lucas S."/>
            <person name="Copeland A."/>
            <person name="Lapidus A."/>
            <person name="Glavina del Rio T."/>
            <person name="Dalin E."/>
            <person name="Tice H."/>
            <person name="Bruce D."/>
            <person name="Goodwin L."/>
            <person name="Pitluck S."/>
            <person name="Kyrpides N."/>
            <person name="Mavromatis K."/>
            <person name="Ivanova N."/>
            <person name="Teshima H."/>
            <person name="Brettin T."/>
            <person name="Detter J.C."/>
            <person name="Han C."/>
            <person name="Tapia R."/>
            <person name="Land M."/>
            <person name="Hauser L."/>
            <person name="Markowitz V."/>
            <person name="Cheng J.-F."/>
            <person name="Hugenholtz P."/>
            <person name="Woyke T."/>
            <person name="Wu D."/>
            <person name="Tindall B."/>
            <person name="Pomrenke H.G."/>
            <person name="Brambilla E."/>
            <person name="Klenk H.-P."/>
            <person name="Eisen J.A."/>
        </authorList>
    </citation>
    <scope>NUCLEOTIDE SEQUENCE [LARGE SCALE GENOMIC DNA]</scope>
    <source>
        <strain>DSM 17132</strain>
    </source>
</reference>
<dbReference type="EMBL" id="CP002305">
    <property type="protein sequence ID" value="ADQ16935.1"/>
    <property type="molecule type" value="Genomic_DNA"/>
</dbReference>
<dbReference type="Proteomes" id="UP000007435">
    <property type="component" value="Chromosome"/>
</dbReference>
<keyword evidence="4" id="KW-1185">Reference proteome</keyword>
<dbReference type="KEGG" id="lby:Lbys_1215"/>
<comment type="similarity">
    <text evidence="1">Belongs to the transferase hexapeptide repeat family.</text>
</comment>
<evidence type="ECO:0000313" key="4">
    <source>
        <dbReference type="Proteomes" id="UP000007435"/>
    </source>
</evidence>
<dbReference type="InterPro" id="IPR011004">
    <property type="entry name" value="Trimer_LpxA-like_sf"/>
</dbReference>
<dbReference type="eggNOG" id="COG0110">
    <property type="taxonomic scope" value="Bacteria"/>
</dbReference>
<dbReference type="STRING" id="649349.Lbys_1215"/>
<dbReference type="PANTHER" id="PTHR23416">
    <property type="entry name" value="SIALIC ACID SYNTHASE-RELATED"/>
    <property type="match status" value="1"/>
</dbReference>
<keyword evidence="2 3" id="KW-0808">Transferase</keyword>
<dbReference type="AlphaFoldDB" id="E4RUA1"/>
<dbReference type="HOGENOM" id="CLU_051638_7_2_10"/>
<evidence type="ECO:0000256" key="2">
    <source>
        <dbReference type="ARBA" id="ARBA00022679"/>
    </source>
</evidence>
<name>E4RUA1_LEAB4</name>
<evidence type="ECO:0000313" key="3">
    <source>
        <dbReference type="EMBL" id="ADQ16935.1"/>
    </source>
</evidence>
<dbReference type="PANTHER" id="PTHR23416:SF23">
    <property type="entry name" value="ACETYLTRANSFERASE C18B11.09C-RELATED"/>
    <property type="match status" value="1"/>
</dbReference>
<dbReference type="InterPro" id="IPR051159">
    <property type="entry name" value="Hexapeptide_acetyltransf"/>
</dbReference>
<dbReference type="SUPFAM" id="SSF51161">
    <property type="entry name" value="Trimeric LpxA-like enzymes"/>
    <property type="match status" value="1"/>
</dbReference>
<dbReference type="OrthoDB" id="9814490at2"/>
<accession>E4RUA1</accession>
<sequence length="182" mass="20353">MKVELKEYRNPEYQPGAGPVKRILWHVFSKMFIHSQLLVPVGLKLFILKLFGAKIGDGVMLKPNVNIKHPWFLEIGDYSWIGEDVWIDNLVRVKIGANCCVSQGALLLTGNHNFSKRTFDLMMGEVILEDGSWVGAKAIVCPGVTLKSHAVLTVNSVATKDCEEYQVYQGNPAVSVKMRTIH</sequence>
<evidence type="ECO:0000256" key="1">
    <source>
        <dbReference type="ARBA" id="ARBA00007274"/>
    </source>
</evidence>
<dbReference type="GO" id="GO:0005829">
    <property type="term" value="C:cytosol"/>
    <property type="evidence" value="ECO:0007669"/>
    <property type="project" value="TreeGrafter"/>
</dbReference>
<organism evidence="3 4">
    <name type="scientific">Leadbetterella byssophila (strain DSM 17132 / JCM 16389 / KACC 11308 / NBRC 106382 / 4M15)</name>
    <dbReference type="NCBI Taxonomy" id="649349"/>
    <lineage>
        <taxon>Bacteria</taxon>
        <taxon>Pseudomonadati</taxon>
        <taxon>Bacteroidota</taxon>
        <taxon>Cytophagia</taxon>
        <taxon>Cytophagales</taxon>
        <taxon>Leadbetterellaceae</taxon>
        <taxon>Leadbetterella</taxon>
    </lineage>
</organism>
<dbReference type="CDD" id="cd05825">
    <property type="entry name" value="LbH_wcaF_like"/>
    <property type="match status" value="1"/>
</dbReference>
<dbReference type="Gene3D" id="2.160.10.10">
    <property type="entry name" value="Hexapeptide repeat proteins"/>
    <property type="match status" value="1"/>
</dbReference>
<gene>
    <name evidence="3" type="ordered locus">Lbys_1215</name>
</gene>
<proteinExistence type="inferred from homology"/>
<protein>
    <submittedName>
        <fullName evidence="3">Transferase hexapeptide repeat containing protein</fullName>
    </submittedName>
</protein>
<dbReference type="GO" id="GO:0008374">
    <property type="term" value="F:O-acyltransferase activity"/>
    <property type="evidence" value="ECO:0007669"/>
    <property type="project" value="TreeGrafter"/>
</dbReference>
<reference evidence="3 4" key="2">
    <citation type="journal article" date="2011" name="Stand. Genomic Sci.">
        <title>Complete genome sequence of Leadbetterella byssophila type strain (4M15).</title>
        <authorList>
            <person name="Abt B."/>
            <person name="Teshima H."/>
            <person name="Lucas S."/>
            <person name="Lapidus A."/>
            <person name="Del Rio T.G."/>
            <person name="Nolan M."/>
            <person name="Tice H."/>
            <person name="Cheng J.F."/>
            <person name="Pitluck S."/>
            <person name="Liolios K."/>
            <person name="Pagani I."/>
            <person name="Ivanova N."/>
            <person name="Mavromatis K."/>
            <person name="Pati A."/>
            <person name="Tapia R."/>
            <person name="Han C."/>
            <person name="Goodwin L."/>
            <person name="Chen A."/>
            <person name="Palaniappan K."/>
            <person name="Land M."/>
            <person name="Hauser L."/>
            <person name="Chang Y.J."/>
            <person name="Jeffries C.D."/>
            <person name="Rohde M."/>
            <person name="Goker M."/>
            <person name="Tindall B.J."/>
            <person name="Detter J.C."/>
            <person name="Woyke T."/>
            <person name="Bristow J."/>
            <person name="Eisen J.A."/>
            <person name="Markowitz V."/>
            <person name="Hugenholtz P."/>
            <person name="Klenk H.P."/>
            <person name="Kyrpides N.C."/>
        </authorList>
    </citation>
    <scope>NUCLEOTIDE SEQUENCE [LARGE SCALE GENOMIC DNA]</scope>
    <source>
        <strain evidence="4">DSM 17132 / JCM 16389 / KACC 11308 / NBRC 106382 / 4M15</strain>
    </source>
</reference>